<evidence type="ECO:0000256" key="1">
    <source>
        <dbReference type="SAM" id="Phobius"/>
    </source>
</evidence>
<dbReference type="WBParaSite" id="jg12545">
    <property type="protein sequence ID" value="jg12545"/>
    <property type="gene ID" value="jg12545"/>
</dbReference>
<evidence type="ECO:0000313" key="2">
    <source>
        <dbReference type="Proteomes" id="UP000887574"/>
    </source>
</evidence>
<feature type="transmembrane region" description="Helical" evidence="1">
    <location>
        <begin position="183"/>
        <end position="208"/>
    </location>
</feature>
<feature type="transmembrane region" description="Helical" evidence="1">
    <location>
        <begin position="86"/>
        <end position="108"/>
    </location>
</feature>
<proteinExistence type="predicted"/>
<evidence type="ECO:0000313" key="3">
    <source>
        <dbReference type="WBParaSite" id="jg12545"/>
    </source>
</evidence>
<organism evidence="2 3">
    <name type="scientific">Ditylenchus dipsaci</name>
    <dbReference type="NCBI Taxonomy" id="166011"/>
    <lineage>
        <taxon>Eukaryota</taxon>
        <taxon>Metazoa</taxon>
        <taxon>Ecdysozoa</taxon>
        <taxon>Nematoda</taxon>
        <taxon>Chromadorea</taxon>
        <taxon>Rhabditida</taxon>
        <taxon>Tylenchina</taxon>
        <taxon>Tylenchomorpha</taxon>
        <taxon>Sphaerularioidea</taxon>
        <taxon>Anguinidae</taxon>
        <taxon>Anguininae</taxon>
        <taxon>Ditylenchus</taxon>
    </lineage>
</organism>
<keyword evidence="1" id="KW-0812">Transmembrane</keyword>
<dbReference type="AlphaFoldDB" id="A0A915CVC1"/>
<reference evidence="3" key="1">
    <citation type="submission" date="2022-11" db="UniProtKB">
        <authorList>
            <consortium name="WormBaseParasite"/>
        </authorList>
    </citation>
    <scope>IDENTIFICATION</scope>
</reference>
<feature type="transmembrane region" description="Helical" evidence="1">
    <location>
        <begin position="45"/>
        <end position="66"/>
    </location>
</feature>
<dbReference type="Proteomes" id="UP000887574">
    <property type="component" value="Unplaced"/>
</dbReference>
<name>A0A915CVC1_9BILA</name>
<accession>A0A915CVC1</accession>
<keyword evidence="1" id="KW-0472">Membrane</keyword>
<keyword evidence="1" id="KW-1133">Transmembrane helix</keyword>
<protein>
    <submittedName>
        <fullName evidence="3">TLC domain-containing protein</fullName>
    </submittedName>
</protein>
<feature type="transmembrane region" description="Helical" evidence="1">
    <location>
        <begin position="153"/>
        <end position="171"/>
    </location>
</feature>
<keyword evidence="2" id="KW-1185">Reference proteome</keyword>
<sequence length="233" mass="26923">MLGNFLNIFDGRLQHVTSDSREGIIENTGAELKIPPITAILDPTLFLPIACSFVLFQVFACIVRGYTWKDASIKKHGRLHNVTISFVHATFTGIFGFGTWICCLQHGFDEANPLLVLGLLMEINSAFLHARTISQLSGLSEEYPRIHRYIRHLNFATFIVFRFMVQAWQIWWINSQRFLIHPFYYFAGLYGGIFFATVNVCIFIRLLAADDLLEWAGYYRHRYSNYKHVPDDC</sequence>
<feature type="transmembrane region" description="Helical" evidence="1">
    <location>
        <begin position="114"/>
        <end position="133"/>
    </location>
</feature>